<evidence type="ECO:0000313" key="4">
    <source>
        <dbReference type="Proteomes" id="UP000037035"/>
    </source>
</evidence>
<gene>
    <name evidence="3" type="ORF">VP01_1929g1</name>
</gene>
<evidence type="ECO:0000256" key="1">
    <source>
        <dbReference type="SAM" id="MobiDB-lite"/>
    </source>
</evidence>
<organism evidence="3 4">
    <name type="scientific">Puccinia sorghi</name>
    <dbReference type="NCBI Taxonomy" id="27349"/>
    <lineage>
        <taxon>Eukaryota</taxon>
        <taxon>Fungi</taxon>
        <taxon>Dikarya</taxon>
        <taxon>Basidiomycota</taxon>
        <taxon>Pucciniomycotina</taxon>
        <taxon>Pucciniomycetes</taxon>
        <taxon>Pucciniales</taxon>
        <taxon>Pucciniaceae</taxon>
        <taxon>Puccinia</taxon>
    </lineage>
</organism>
<sequence length="161" mass="18413">MSLVIWLSFIGPEIITRSGKKPAANISRRIGKRTGQEGSSIKDWPAQPKHDMEPSQVHSTQKLKKLIDDLNFISTLRHNFTQFIIQVYSFSQTWGGLMWAIGWRKSYNKNQILNGKSRSLGLKTRLHSILIIASPLRLVRLLLTFLFKLFPIKPSRGITTL</sequence>
<dbReference type="EMBL" id="LAVV01006758">
    <property type="protein sequence ID" value="KNZ58444.1"/>
    <property type="molecule type" value="Genomic_DNA"/>
</dbReference>
<protein>
    <recommendedName>
        <fullName evidence="2">Tet-like 2OG-Fe(II) oxygenase domain-containing protein</fullName>
    </recommendedName>
</protein>
<evidence type="ECO:0000313" key="3">
    <source>
        <dbReference type="EMBL" id="KNZ58444.1"/>
    </source>
</evidence>
<evidence type="ECO:0000259" key="2">
    <source>
        <dbReference type="Pfam" id="PF20515"/>
    </source>
</evidence>
<dbReference type="OrthoDB" id="2518877at2759"/>
<dbReference type="InterPro" id="IPR046798">
    <property type="entry name" value="2OG-FeII_Oxy_6"/>
</dbReference>
<dbReference type="AlphaFoldDB" id="A0A0L6VCK9"/>
<reference evidence="3 4" key="1">
    <citation type="submission" date="2015-08" db="EMBL/GenBank/DDBJ databases">
        <title>Next Generation Sequencing and Analysis of the Genome of Puccinia sorghi L Schw, the Causal Agent of Maize Common Rust.</title>
        <authorList>
            <person name="Rochi L."/>
            <person name="Burguener G."/>
            <person name="Darino M."/>
            <person name="Turjanski A."/>
            <person name="Kreff E."/>
            <person name="Dieguez M.J."/>
            <person name="Sacco F."/>
        </authorList>
    </citation>
    <scope>NUCLEOTIDE SEQUENCE [LARGE SCALE GENOMIC DNA]</scope>
    <source>
        <strain evidence="3 4">RO10H11247</strain>
    </source>
</reference>
<comment type="caution">
    <text evidence="3">The sequence shown here is derived from an EMBL/GenBank/DDBJ whole genome shotgun (WGS) entry which is preliminary data.</text>
</comment>
<feature type="region of interest" description="Disordered" evidence="1">
    <location>
        <begin position="30"/>
        <end position="54"/>
    </location>
</feature>
<feature type="domain" description="Tet-like 2OG-Fe(II) oxygenase" evidence="2">
    <location>
        <begin position="65"/>
        <end position="113"/>
    </location>
</feature>
<dbReference type="Pfam" id="PF20515">
    <property type="entry name" value="2OG-FeII_Oxy_6"/>
    <property type="match status" value="1"/>
</dbReference>
<accession>A0A0L6VCK9</accession>
<dbReference type="VEuPathDB" id="FungiDB:VP01_1929g1"/>
<dbReference type="Proteomes" id="UP000037035">
    <property type="component" value="Unassembled WGS sequence"/>
</dbReference>
<proteinExistence type="predicted"/>
<keyword evidence="4" id="KW-1185">Reference proteome</keyword>
<name>A0A0L6VCK9_9BASI</name>